<proteinExistence type="predicted"/>
<evidence type="ECO:0000256" key="1">
    <source>
        <dbReference type="ARBA" id="ARBA00022676"/>
    </source>
</evidence>
<evidence type="ECO:0000256" key="2">
    <source>
        <dbReference type="ARBA" id="ARBA00022679"/>
    </source>
</evidence>
<dbReference type="Proteomes" id="UP000186914">
    <property type="component" value="Unassembled WGS sequence"/>
</dbReference>
<dbReference type="Gene3D" id="3.90.550.10">
    <property type="entry name" value="Spore Coat Polysaccharide Biosynthesis Protein SpsA, Chain A"/>
    <property type="match status" value="1"/>
</dbReference>
<dbReference type="AlphaFoldDB" id="A0A1N6XR67"/>
<feature type="transmembrane region" description="Helical" evidence="4">
    <location>
        <begin position="384"/>
        <end position="410"/>
    </location>
</feature>
<feature type="transmembrane region" description="Helical" evidence="4">
    <location>
        <begin position="84"/>
        <end position="103"/>
    </location>
</feature>
<dbReference type="OrthoDB" id="43988at2157"/>
<evidence type="ECO:0000259" key="5">
    <source>
        <dbReference type="Pfam" id="PF00535"/>
    </source>
</evidence>
<dbReference type="PANTHER" id="PTHR43630:SF1">
    <property type="entry name" value="POLY-BETA-1,6-N-ACETYL-D-GLUCOSAMINE SYNTHASE"/>
    <property type="match status" value="1"/>
</dbReference>
<dbReference type="RefSeq" id="WP_139328825.1">
    <property type="nucleotide sequence ID" value="NZ_FTNO01000001.1"/>
</dbReference>
<feature type="transmembrane region" description="Helical" evidence="4">
    <location>
        <begin position="60"/>
        <end position="78"/>
    </location>
</feature>
<accession>A0A1N6XR67</accession>
<sequence length="509" mass="55781">MILFQFRIIKMVQSSKHISGIQPFDPLPPMTSMSTDSDTTPVERDAPDTQPQRNYTPRRILLALTLFTLGGIILLMPIPGFGSIGIILYTNPLFLIVLGGWYIGRSTVATIAHALRARRHRTTVDGHPYGEADATPSVSILIPAYNEAHEIGATIDSLRALTYPGDLEIIVVDDGSEDGTWYALQALADRVPGLRVFTQENAGSAAARNTALSHARNEVVVSLDADTVMHPSTVTELARHFTSPEIVAVGGNVNVENTHAGLWAKSQVFDYALAMEIGRMFQSFLGYVLCLSGAFGAFRRKELIATGGWNEHWLYSDDFEVSVRIQEFGDVIYNPVARADTEVPTTIRAWFDQRKTWAQRGISVMLLHHRKQFNPGAGMVSIGLFIRAALTAAIIVKMIGFIMAMATGAIPVVHSLVWVIGVSLIGMAGLCAIMLGILSLLVVSEKPIQYGWYAVAYLVFYRPLHMAARLTGFAEAFWWELSSKFGSLRSTPGDHLRDLSTGDVSSADD</sequence>
<keyword evidence="4" id="KW-0812">Transmembrane</keyword>
<gene>
    <name evidence="6" type="ORF">SAMN05421858_1240</name>
</gene>
<evidence type="ECO:0000313" key="7">
    <source>
        <dbReference type="Proteomes" id="UP000186914"/>
    </source>
</evidence>
<feature type="domain" description="Glycosyltransferase 2-like" evidence="5">
    <location>
        <begin position="139"/>
        <end position="301"/>
    </location>
</feature>
<evidence type="ECO:0000256" key="4">
    <source>
        <dbReference type="SAM" id="Phobius"/>
    </source>
</evidence>
<dbReference type="InterPro" id="IPR001173">
    <property type="entry name" value="Glyco_trans_2-like"/>
</dbReference>
<dbReference type="EMBL" id="FTNO01000001">
    <property type="protein sequence ID" value="SIR04822.1"/>
    <property type="molecule type" value="Genomic_DNA"/>
</dbReference>
<reference evidence="7" key="1">
    <citation type="submission" date="2017-01" db="EMBL/GenBank/DDBJ databases">
        <authorList>
            <person name="Varghese N."/>
            <person name="Submissions S."/>
        </authorList>
    </citation>
    <scope>NUCLEOTIDE SEQUENCE [LARGE SCALE GENOMIC DNA]</scope>
    <source>
        <strain evidence="7">CGMCC 1.7737</strain>
    </source>
</reference>
<evidence type="ECO:0000313" key="6">
    <source>
        <dbReference type="EMBL" id="SIR04822.1"/>
    </source>
</evidence>
<name>A0A1N6XR67_9EURY</name>
<keyword evidence="7" id="KW-1185">Reference proteome</keyword>
<keyword evidence="1" id="KW-0328">Glycosyltransferase</keyword>
<dbReference type="GO" id="GO:0016757">
    <property type="term" value="F:glycosyltransferase activity"/>
    <property type="evidence" value="ECO:0007669"/>
    <property type="project" value="UniProtKB-KW"/>
</dbReference>
<dbReference type="Pfam" id="PF00535">
    <property type="entry name" value="Glycos_transf_2"/>
    <property type="match status" value="1"/>
</dbReference>
<feature type="region of interest" description="Disordered" evidence="3">
    <location>
        <begin position="20"/>
        <end position="53"/>
    </location>
</feature>
<keyword evidence="4" id="KW-1133">Transmembrane helix</keyword>
<dbReference type="CDD" id="cd06423">
    <property type="entry name" value="CESA_like"/>
    <property type="match status" value="1"/>
</dbReference>
<feature type="compositionally biased region" description="Low complexity" evidence="3">
    <location>
        <begin position="30"/>
        <end position="40"/>
    </location>
</feature>
<keyword evidence="4" id="KW-0472">Membrane</keyword>
<dbReference type="PANTHER" id="PTHR43630">
    <property type="entry name" value="POLY-BETA-1,6-N-ACETYL-D-GLUCOSAMINE SYNTHASE"/>
    <property type="match status" value="1"/>
</dbReference>
<evidence type="ECO:0000256" key="3">
    <source>
        <dbReference type="SAM" id="MobiDB-lite"/>
    </source>
</evidence>
<dbReference type="SUPFAM" id="SSF53448">
    <property type="entry name" value="Nucleotide-diphospho-sugar transferases"/>
    <property type="match status" value="1"/>
</dbReference>
<dbReference type="InterPro" id="IPR029044">
    <property type="entry name" value="Nucleotide-diphossugar_trans"/>
</dbReference>
<feature type="transmembrane region" description="Helical" evidence="4">
    <location>
        <begin position="416"/>
        <end position="443"/>
    </location>
</feature>
<protein>
    <submittedName>
        <fullName evidence="6">Glycosyltransferase, catalytic subunit of cellulose synthase and poly-beta-1,6-N-acetylglucosamine synthase</fullName>
    </submittedName>
</protein>
<keyword evidence="2 6" id="KW-0808">Transferase</keyword>
<organism evidence="6 7">
    <name type="scientific">Haladaptatus litoreus</name>
    <dbReference type="NCBI Taxonomy" id="553468"/>
    <lineage>
        <taxon>Archaea</taxon>
        <taxon>Methanobacteriati</taxon>
        <taxon>Methanobacteriota</taxon>
        <taxon>Stenosarchaea group</taxon>
        <taxon>Halobacteria</taxon>
        <taxon>Halobacteriales</taxon>
        <taxon>Haladaptataceae</taxon>
        <taxon>Haladaptatus</taxon>
    </lineage>
</organism>